<name>A0AA97CVH0_9ACTN</name>
<dbReference type="InterPro" id="IPR003615">
    <property type="entry name" value="HNH_nuc"/>
</dbReference>
<dbReference type="InterPro" id="IPR003870">
    <property type="entry name" value="DUF222"/>
</dbReference>
<organism evidence="2">
    <name type="scientific">Gordonia sp. MP11Mi</name>
    <dbReference type="NCBI Taxonomy" id="3022769"/>
    <lineage>
        <taxon>Bacteria</taxon>
        <taxon>Bacillati</taxon>
        <taxon>Actinomycetota</taxon>
        <taxon>Actinomycetes</taxon>
        <taxon>Mycobacteriales</taxon>
        <taxon>Gordoniaceae</taxon>
        <taxon>Gordonia</taxon>
    </lineage>
</organism>
<proteinExistence type="predicted"/>
<dbReference type="CDD" id="cd00085">
    <property type="entry name" value="HNHc"/>
    <property type="match status" value="1"/>
</dbReference>
<evidence type="ECO:0000259" key="1">
    <source>
        <dbReference type="Pfam" id="PF02720"/>
    </source>
</evidence>
<dbReference type="Pfam" id="PF02720">
    <property type="entry name" value="DUF222"/>
    <property type="match status" value="1"/>
</dbReference>
<reference evidence="2" key="1">
    <citation type="submission" date="2023-06" db="EMBL/GenBank/DDBJ databases">
        <title>Gordonia sp. nov. and Pseudochrobactrum sp. nov., two species isolated from the burying beetle Nicrophorus vespilloides.</title>
        <authorList>
            <person name="Poehlein A."/>
            <person name="Guzman J."/>
            <person name="Daniel R."/>
            <person name="Vilcinskas A."/>
        </authorList>
    </citation>
    <scope>NUCLEOTIDE SEQUENCE</scope>
    <source>
        <strain evidence="2">MP11Mi</strain>
    </source>
</reference>
<sequence>MIMPHSSWSALDLDSVGAGGEAGGATLHALYAGEGYLAFLRFQAIYAMLSAAADDEGIAVDAVDRRVVDVFASVSREVAVALCIAASTADRQVNLAVESVERLPKVARLMRDGVISMAAFGAVVLETTGVEDAELIAAVDAATAADLAELGGVSRGDAESVARRMVAEMDPDGLRERREARGRGVTVSHDVDGSDVTIATTPEDAAVIDASVNAVADRVCENDSRSRGVRRHDAAVALLTNRRFACDCGASECAAAASDDEIAAKFATIVIHVVADAGTIDGGADKAGWLDGFGVIDAHHVREIAARADAILRPLDIAGLADGAAQAGSPYRPTATCDVAMRTVFGTCSEPGCDRPAWRCDLDHVTEYNHDDPAAGGATCPCNLNPKCRYHHLVKTFADGWIDDQIIDANGIIWTEITTPTGYTVRSRARNQWLLPDLGLIPCRHGEPVAPGDVDDVDQPMRMRSRTKAKHAYRMQMRSRRRYVSACEAASKAAEFDSAGPPPF</sequence>
<accession>A0AA97CVH0</accession>
<dbReference type="EMBL" id="CP128986">
    <property type="protein sequence ID" value="WOC11821.1"/>
    <property type="molecule type" value="Genomic_DNA"/>
</dbReference>
<gene>
    <name evidence="2" type="ORF">MP11Mi_09010</name>
</gene>
<dbReference type="AlphaFoldDB" id="A0AA97CVH0"/>
<evidence type="ECO:0000313" key="2">
    <source>
        <dbReference type="EMBL" id="WOC11821.1"/>
    </source>
</evidence>
<protein>
    <recommendedName>
        <fullName evidence="1">DUF222 domain-containing protein</fullName>
    </recommendedName>
</protein>
<feature type="domain" description="DUF222" evidence="1">
    <location>
        <begin position="64"/>
        <end position="313"/>
    </location>
</feature>